<keyword evidence="1" id="KW-0472">Membrane</keyword>
<evidence type="ECO:0000313" key="2">
    <source>
        <dbReference type="EMBL" id="GMT04372.1"/>
    </source>
</evidence>
<keyword evidence="1" id="KW-1133">Transmembrane helix</keyword>
<keyword evidence="3" id="KW-1185">Reference proteome</keyword>
<reference evidence="2" key="1">
    <citation type="submission" date="2023-10" db="EMBL/GenBank/DDBJ databases">
        <title>Genome assembly of Pristionchus species.</title>
        <authorList>
            <person name="Yoshida K."/>
            <person name="Sommer R.J."/>
        </authorList>
    </citation>
    <scope>NUCLEOTIDE SEQUENCE</scope>
    <source>
        <strain evidence="2">RS0144</strain>
    </source>
</reference>
<feature type="transmembrane region" description="Helical" evidence="1">
    <location>
        <begin position="20"/>
        <end position="42"/>
    </location>
</feature>
<dbReference type="AlphaFoldDB" id="A0AAV5UC22"/>
<feature type="non-terminal residue" evidence="2">
    <location>
        <position position="1"/>
    </location>
</feature>
<evidence type="ECO:0000313" key="3">
    <source>
        <dbReference type="Proteomes" id="UP001432027"/>
    </source>
</evidence>
<comment type="caution">
    <text evidence="2">The sequence shown here is derived from an EMBL/GenBank/DDBJ whole genome shotgun (WGS) entry which is preliminary data.</text>
</comment>
<organism evidence="2 3">
    <name type="scientific">Pristionchus entomophagus</name>
    <dbReference type="NCBI Taxonomy" id="358040"/>
    <lineage>
        <taxon>Eukaryota</taxon>
        <taxon>Metazoa</taxon>
        <taxon>Ecdysozoa</taxon>
        <taxon>Nematoda</taxon>
        <taxon>Chromadorea</taxon>
        <taxon>Rhabditida</taxon>
        <taxon>Rhabditina</taxon>
        <taxon>Diplogasteromorpha</taxon>
        <taxon>Diplogasteroidea</taxon>
        <taxon>Neodiplogasteridae</taxon>
        <taxon>Pristionchus</taxon>
    </lineage>
</organism>
<proteinExistence type="predicted"/>
<sequence length="304" mass="33842">LRPLHLFFSSHPLRVQSLSLSLSAMGGPSLLLLLISILPLIIANRLNQRLFVPARAISFVDPTKHGFRVILHDSFIKTQLAATLIPMVYLSAIPLKRDTPPSVQMIYPDTIYDDKTISVTGLLDSSWYYVCVEWENVSRHNETVGSDCRIFKTLDRSGKKAETTVEEVGTIDTDINTVFYRLHTSAEFPLRITVSLKGGPSSPPSQVFFTNEPTELEGSIPNLRQFTNYGKLCVLEEPLVPAYSATGRVVTGLTIHKCYSQDITTKDYALSTFESEQAAYRTASSSSIYSLLLILLTSFSLLSR</sequence>
<keyword evidence="1" id="KW-0812">Transmembrane</keyword>
<dbReference type="Proteomes" id="UP001432027">
    <property type="component" value="Unassembled WGS sequence"/>
</dbReference>
<protein>
    <submittedName>
        <fullName evidence="2">Uncharacterized protein</fullName>
    </submittedName>
</protein>
<dbReference type="EMBL" id="BTSX01000006">
    <property type="protein sequence ID" value="GMT04372.1"/>
    <property type="molecule type" value="Genomic_DNA"/>
</dbReference>
<gene>
    <name evidence="2" type="ORF">PENTCL1PPCAC_26546</name>
</gene>
<name>A0AAV5UC22_9BILA</name>
<accession>A0AAV5UC22</accession>
<evidence type="ECO:0000256" key="1">
    <source>
        <dbReference type="SAM" id="Phobius"/>
    </source>
</evidence>